<keyword evidence="7" id="KW-1185">Reference proteome</keyword>
<dbReference type="InterPro" id="IPR015797">
    <property type="entry name" value="NUDIX_hydrolase-like_dom_sf"/>
</dbReference>
<reference evidence="7" key="1">
    <citation type="journal article" date="2019" name="Int. J. Syst. Evol. Microbiol.">
        <title>The Global Catalogue of Microorganisms (GCM) 10K type strain sequencing project: providing services to taxonomists for standard genome sequencing and annotation.</title>
        <authorList>
            <consortium name="The Broad Institute Genomics Platform"/>
            <consortium name="The Broad Institute Genome Sequencing Center for Infectious Disease"/>
            <person name="Wu L."/>
            <person name="Ma J."/>
        </authorList>
    </citation>
    <scope>NUCLEOTIDE SEQUENCE [LARGE SCALE GENOMIC DNA]</scope>
    <source>
        <strain evidence="7">NBRC 112502</strain>
    </source>
</reference>
<evidence type="ECO:0000256" key="1">
    <source>
        <dbReference type="ARBA" id="ARBA00001936"/>
    </source>
</evidence>
<dbReference type="HAMAP" id="MF_00298">
    <property type="entry name" value="Nudix_RppH"/>
    <property type="match status" value="1"/>
</dbReference>
<feature type="short sequence motif" description="Nudix box" evidence="4">
    <location>
        <begin position="42"/>
        <end position="63"/>
    </location>
</feature>
<dbReference type="PROSITE" id="PS51462">
    <property type="entry name" value="NUDIX"/>
    <property type="match status" value="1"/>
</dbReference>
<dbReference type="InterPro" id="IPR022927">
    <property type="entry name" value="RppH"/>
</dbReference>
<feature type="domain" description="Nudix hydrolase" evidence="5">
    <location>
        <begin position="8"/>
        <end position="151"/>
    </location>
</feature>
<dbReference type="NCBIfam" id="NF001938">
    <property type="entry name" value="PRK00714.1-5"/>
    <property type="match status" value="1"/>
</dbReference>
<dbReference type="EMBL" id="BSOS01000094">
    <property type="protein sequence ID" value="GLR68800.1"/>
    <property type="molecule type" value="Genomic_DNA"/>
</dbReference>
<comment type="similarity">
    <text evidence="4">Belongs to the Nudix hydrolase family. RppH subfamily.</text>
</comment>
<dbReference type="InterPro" id="IPR020084">
    <property type="entry name" value="NUDIX_hydrolase_CS"/>
</dbReference>
<protein>
    <recommendedName>
        <fullName evidence="4">RNA pyrophosphohydrolase</fullName>
        <ecNumber evidence="4">3.6.1.-</ecNumber>
    </recommendedName>
    <alternativeName>
        <fullName evidence="4">(Di)nucleoside polyphosphate hydrolase</fullName>
    </alternativeName>
</protein>
<dbReference type="PRINTS" id="PR00502">
    <property type="entry name" value="NUDIXFAMILY"/>
</dbReference>
<dbReference type="SUPFAM" id="SSF55811">
    <property type="entry name" value="Nudix"/>
    <property type="match status" value="1"/>
</dbReference>
<comment type="cofactor">
    <cofactor evidence="1">
        <name>Mn(2+)</name>
        <dbReference type="ChEBI" id="CHEBI:29035"/>
    </cofactor>
</comment>
<evidence type="ECO:0000256" key="2">
    <source>
        <dbReference type="ARBA" id="ARBA00001946"/>
    </source>
</evidence>
<dbReference type="EC" id="3.6.1.-" evidence="4"/>
<dbReference type="InterPro" id="IPR020476">
    <property type="entry name" value="Nudix_hydrolase"/>
</dbReference>
<dbReference type="InterPro" id="IPR000086">
    <property type="entry name" value="NUDIX_hydrolase_dom"/>
</dbReference>
<comment type="caution">
    <text evidence="6">The sequence shown here is derived from an EMBL/GenBank/DDBJ whole genome shotgun (WGS) entry which is preliminary data.</text>
</comment>
<evidence type="ECO:0000256" key="4">
    <source>
        <dbReference type="HAMAP-Rule" id="MF_00298"/>
    </source>
</evidence>
<evidence type="ECO:0000313" key="7">
    <source>
        <dbReference type="Proteomes" id="UP001156641"/>
    </source>
</evidence>
<keyword evidence="3 4" id="KW-0378">Hydrolase</keyword>
<sequence length="159" mass="18120">MTDWMSLPYRMNVGAVLFGPDGRVLVGRRAGVADAAWQLPQGGIDEGEDPRTAVLRELLEEIGTADAEILAEHPDWLQYDFPRNLQRKTWQGRYRGQSQKWFALKFLGQDADVRLDAHAHPEFDAWKWVALAELPGYAVAFKRTIYEILARDFAHLAQP</sequence>
<evidence type="ECO:0000256" key="3">
    <source>
        <dbReference type="ARBA" id="ARBA00022801"/>
    </source>
</evidence>
<dbReference type="Pfam" id="PF00293">
    <property type="entry name" value="NUDIX"/>
    <property type="match status" value="1"/>
</dbReference>
<organism evidence="6 7">
    <name type="scientific">Acidocella aquatica</name>
    <dbReference type="NCBI Taxonomy" id="1922313"/>
    <lineage>
        <taxon>Bacteria</taxon>
        <taxon>Pseudomonadati</taxon>
        <taxon>Pseudomonadota</taxon>
        <taxon>Alphaproteobacteria</taxon>
        <taxon>Acetobacterales</taxon>
        <taxon>Acidocellaceae</taxon>
        <taxon>Acidocella</taxon>
    </lineage>
</organism>
<comment type="function">
    <text evidence="4">Accelerates the degradation of transcripts by removing pyrophosphate from the 5'-end of triphosphorylated RNA, leading to a more labile monophosphorylated state that can stimulate subsequent ribonuclease cleavage.</text>
</comment>
<comment type="cofactor">
    <cofactor evidence="4">
        <name>a divalent metal cation</name>
        <dbReference type="ChEBI" id="CHEBI:60240"/>
    </cofactor>
</comment>
<dbReference type="PANTHER" id="PTHR11839">
    <property type="entry name" value="UDP/ADP-SUGAR PYROPHOSPHATASE"/>
    <property type="match status" value="1"/>
</dbReference>
<proteinExistence type="inferred from homology"/>
<dbReference type="PANTHER" id="PTHR11839:SF22">
    <property type="entry name" value="NUDIX HYDROLASE 26, CHLOROPLASTIC"/>
    <property type="match status" value="1"/>
</dbReference>
<evidence type="ECO:0000259" key="5">
    <source>
        <dbReference type="PROSITE" id="PS51462"/>
    </source>
</evidence>
<dbReference type="CDD" id="cd03671">
    <property type="entry name" value="NUDIX_Ap4A_hydrolase_plant_like"/>
    <property type="match status" value="1"/>
</dbReference>
<accession>A0ABQ6A8J1</accession>
<gene>
    <name evidence="4 6" type="primary">rppH</name>
    <name evidence="4" type="synonym">nudH</name>
    <name evidence="6" type="ORF">GCM10010909_34820</name>
</gene>
<comment type="cofactor">
    <cofactor evidence="2">
        <name>Mg(2+)</name>
        <dbReference type="ChEBI" id="CHEBI:18420"/>
    </cofactor>
</comment>
<dbReference type="Proteomes" id="UP001156641">
    <property type="component" value="Unassembled WGS sequence"/>
</dbReference>
<dbReference type="PROSITE" id="PS00893">
    <property type="entry name" value="NUDIX_BOX"/>
    <property type="match status" value="1"/>
</dbReference>
<evidence type="ECO:0000313" key="6">
    <source>
        <dbReference type="EMBL" id="GLR68800.1"/>
    </source>
</evidence>
<dbReference type="NCBIfam" id="NF001936">
    <property type="entry name" value="PRK00714.1-3"/>
    <property type="match status" value="1"/>
</dbReference>
<dbReference type="Gene3D" id="3.90.79.10">
    <property type="entry name" value="Nucleoside Triphosphate Pyrophosphohydrolase"/>
    <property type="match status" value="1"/>
</dbReference>
<name>A0ABQ6A8J1_9PROT</name>
<dbReference type="RefSeq" id="WP_284259657.1">
    <property type="nucleotide sequence ID" value="NZ_BSOS01000094.1"/>
</dbReference>